<evidence type="ECO:0000313" key="15">
    <source>
        <dbReference type="EMBL" id="KAF3421788.1"/>
    </source>
</evidence>
<dbReference type="GO" id="GO:0008609">
    <property type="term" value="F:alkylglycerone-phosphate synthase activity"/>
    <property type="evidence" value="ECO:0007669"/>
    <property type="project" value="UniProtKB-EC"/>
</dbReference>
<dbReference type="EMBL" id="WNWW01000816">
    <property type="protein sequence ID" value="KAF3421788.1"/>
    <property type="molecule type" value="Genomic_DNA"/>
</dbReference>
<dbReference type="GO" id="GO:0005777">
    <property type="term" value="C:peroxisome"/>
    <property type="evidence" value="ECO:0007669"/>
    <property type="project" value="UniProtKB-SubCell"/>
</dbReference>
<comment type="subunit">
    <text evidence="4 13">Homodimer.</text>
</comment>
<evidence type="ECO:0000256" key="12">
    <source>
        <dbReference type="PIRSR" id="PIRSR625650-4"/>
    </source>
</evidence>
<dbReference type="InterPro" id="IPR016164">
    <property type="entry name" value="FAD-linked_Oxase-like_C"/>
</dbReference>
<dbReference type="PROSITE" id="PS51387">
    <property type="entry name" value="FAD_PCMH"/>
    <property type="match status" value="1"/>
</dbReference>
<dbReference type="SUPFAM" id="SSF55103">
    <property type="entry name" value="FAD-linked oxidases, C-terminal domain"/>
    <property type="match status" value="1"/>
</dbReference>
<dbReference type="PANTHER" id="PTHR46568">
    <property type="entry name" value="ALKYLDIHYDROXYACETONEPHOSPHATE SYNTHASE, PEROXISOMAL"/>
    <property type="match status" value="1"/>
</dbReference>
<feature type="site" description="Important for enzyme activity" evidence="12">
    <location>
        <position position="378"/>
    </location>
</feature>
<reference evidence="15" key="1">
    <citation type="submission" date="2019-11" db="EMBL/GenBank/DDBJ databases">
        <title>The nuclear and mitochondrial genomes of Frieseomelitta varia - a highly eusocial stingless bee (Meliponini) with a permanently sterile worker caste.</title>
        <authorList>
            <person name="Freitas F.C.P."/>
            <person name="Lourenco A.P."/>
            <person name="Nunes F.M.F."/>
            <person name="Paschoal A.R."/>
            <person name="Abreu F.C.P."/>
            <person name="Barbin F.O."/>
            <person name="Bataglia L."/>
            <person name="Cardoso-Junior C.A.M."/>
            <person name="Cervoni M.S."/>
            <person name="Silva S.R."/>
            <person name="Dalarmi F."/>
            <person name="Del Lama M.A."/>
            <person name="Depintor T.S."/>
            <person name="Ferreira K.M."/>
            <person name="Goria P.S."/>
            <person name="Jaskot M.C."/>
            <person name="Lago D.C."/>
            <person name="Luna-Lucena D."/>
            <person name="Moda L.M."/>
            <person name="Nascimento L."/>
            <person name="Pedrino M."/>
            <person name="Rabico F.O."/>
            <person name="Sanches F.C."/>
            <person name="Santos D.E."/>
            <person name="Santos C.G."/>
            <person name="Vieira J."/>
            <person name="Lopes T.F."/>
            <person name="Barchuk A.R."/>
            <person name="Hartfelder K."/>
            <person name="Simoes Z.L.P."/>
            <person name="Bitondi M.M.G."/>
            <person name="Pinheiro D.G."/>
        </authorList>
    </citation>
    <scope>NUCLEOTIDE SEQUENCE</scope>
    <source>
        <strain evidence="15">USP_RPSP 00005682</strain>
        <tissue evidence="15">Whole individual</tissue>
    </source>
</reference>
<dbReference type="Pfam" id="PF02913">
    <property type="entry name" value="FAD-oxidase_C"/>
    <property type="match status" value="1"/>
</dbReference>
<name>A0A833S7N0_9HYME</name>
<dbReference type="InterPro" id="IPR025650">
    <property type="entry name" value="Alkyl-DHAP_Synthase"/>
</dbReference>
<proteinExistence type="inferred from homology"/>
<evidence type="ECO:0000256" key="10">
    <source>
        <dbReference type="PIRSR" id="PIRSR625650-2"/>
    </source>
</evidence>
<evidence type="ECO:0000256" key="9">
    <source>
        <dbReference type="PIRSR" id="PIRSR625650-1"/>
    </source>
</evidence>
<dbReference type="Gene3D" id="1.10.45.10">
    <property type="entry name" value="Vanillyl-alcohol Oxidase, Chain A, domain 4"/>
    <property type="match status" value="1"/>
</dbReference>
<evidence type="ECO:0000256" key="5">
    <source>
        <dbReference type="ARBA" id="ARBA00012385"/>
    </source>
</evidence>
<feature type="binding site" evidence="11">
    <location>
        <begin position="270"/>
        <end position="273"/>
    </location>
    <ligand>
        <name>FAD</name>
        <dbReference type="ChEBI" id="CHEBI:57692"/>
    </ligand>
</feature>
<keyword evidence="7 11" id="KW-0274">FAD</keyword>
<keyword evidence="6 13" id="KW-0285">Flavoprotein</keyword>
<dbReference type="AlphaFoldDB" id="A0A833S7N0"/>
<keyword evidence="13" id="KW-0808">Transferase</keyword>
<dbReference type="InterPro" id="IPR006094">
    <property type="entry name" value="Oxid_FAD_bind_N"/>
</dbReference>
<dbReference type="Pfam" id="PF01565">
    <property type="entry name" value="FAD_binding_4"/>
    <property type="match status" value="1"/>
</dbReference>
<evidence type="ECO:0000256" key="7">
    <source>
        <dbReference type="ARBA" id="ARBA00022827"/>
    </source>
</evidence>
<feature type="binding site" evidence="11">
    <location>
        <begin position="188"/>
        <end position="194"/>
    </location>
    <ligand>
        <name>FAD</name>
        <dbReference type="ChEBI" id="CHEBI:57692"/>
    </ligand>
</feature>
<protein>
    <recommendedName>
        <fullName evidence="5 13">Alkylglycerone-phosphate synthase</fullName>
        <shortName evidence="13">Alkyl-DHAP synthase</shortName>
        <ecNumber evidence="5 13">2.5.1.26</ecNumber>
    </recommendedName>
</protein>
<dbReference type="Gene3D" id="3.30.465.10">
    <property type="match status" value="1"/>
</dbReference>
<organism evidence="15 16">
    <name type="scientific">Frieseomelitta varia</name>
    <dbReference type="NCBI Taxonomy" id="561572"/>
    <lineage>
        <taxon>Eukaryota</taxon>
        <taxon>Metazoa</taxon>
        <taxon>Ecdysozoa</taxon>
        <taxon>Arthropoda</taxon>
        <taxon>Hexapoda</taxon>
        <taxon>Insecta</taxon>
        <taxon>Pterygota</taxon>
        <taxon>Neoptera</taxon>
        <taxon>Endopterygota</taxon>
        <taxon>Hymenoptera</taxon>
        <taxon>Apocrita</taxon>
        <taxon>Aculeata</taxon>
        <taxon>Apoidea</taxon>
        <taxon>Anthophila</taxon>
        <taxon>Apidae</taxon>
        <taxon>Frieseomelitta</taxon>
    </lineage>
</organism>
<dbReference type="GO" id="GO:0008611">
    <property type="term" value="P:ether lipid biosynthetic process"/>
    <property type="evidence" value="ECO:0007669"/>
    <property type="project" value="UniProtKB-UniPathway"/>
</dbReference>
<keyword evidence="13" id="KW-0444">Lipid biosynthesis</keyword>
<evidence type="ECO:0000256" key="4">
    <source>
        <dbReference type="ARBA" id="ARBA00011738"/>
    </source>
</evidence>
<dbReference type="GO" id="GO:0071949">
    <property type="term" value="F:FAD binding"/>
    <property type="evidence" value="ECO:0007669"/>
    <property type="project" value="InterPro"/>
</dbReference>
<dbReference type="InterPro" id="IPR016167">
    <property type="entry name" value="FAD-bd_PCMH_sub1"/>
</dbReference>
<dbReference type="InterPro" id="IPR016166">
    <property type="entry name" value="FAD-bd_PCMH"/>
</dbReference>
<comment type="function">
    <text evidence="13">Catalyzes the exchange of an acyl for a long-chain alkyl group and the formation of the ether bond in the biosynthesis of ether phospholipids.</text>
</comment>
<evidence type="ECO:0000256" key="6">
    <source>
        <dbReference type="ARBA" id="ARBA00022630"/>
    </source>
</evidence>
<keyword evidence="13" id="KW-0443">Lipid metabolism</keyword>
<dbReference type="EC" id="2.5.1.26" evidence="5 13"/>
<dbReference type="SUPFAM" id="SSF56176">
    <property type="entry name" value="FAD-binding/transporter-associated domain-like"/>
    <property type="match status" value="1"/>
</dbReference>
<gene>
    <name evidence="15" type="ORF">E2986_09910</name>
</gene>
<dbReference type="Proteomes" id="UP000655588">
    <property type="component" value="Unassembled WGS sequence"/>
</dbReference>
<evidence type="ECO:0000256" key="11">
    <source>
        <dbReference type="PIRSR" id="PIRSR625650-3"/>
    </source>
</evidence>
<sequence>MSTNAKNDTNEDPENLNGPIRFQSVVPKERQKVLKWNGWGYKDSEFRINQKYTIEFTGDKYPIGNKQLPYFTQWVINMFGIDPTERNVSQSMPTDLPEPIISSEVLEAIQELNIEYSLKGIDRLIRAHGHTLREIYLLKHGSFDRIPDVVLWPMSNIINICVCVFLECHEDVVKIIKLCARYGSVCIPFGGGTSVSGAASCPKNERRTIILLDTSQMNRILWIDRENLIACCEAGIIGQDLEKQLRLQGLTSGHEPDSYEFSSLGGWVATRASGMKKNRYGNIEDLVVRVRMVTGRTEDPDITLERGILVPRASCGPDFDHVILGSEGTLGVVTEVVIKIRPLPNVVKYGSIVFPNFQAGVSAMREVAKNRCQPTSIRLMDNEQFQFGQMLRPKPSWGGLILQGLKQAYITRIKRFKWDQICVATLLFEGSSATEVAAQEQMIYNIAKKHNGVPAGETNGERGYLLTFVIAYIRDLGLEYYILAESFETSVSWNRALSLCRNVKSRVIRECYSRGIERYLISCRITQTYDAGCCVYFYMAFNYKSLLNPIDTYETIEHIARQEILANGGSLSHHHGVGKLRSCFYADAVGKVGVSLYRAAKAHLDPHNIFAAGNLDSQCLSKL</sequence>
<comment type="catalytic activity">
    <reaction evidence="13">
        <text>a long chain fatty alcohol + a 1-acylglycerone 3-phosphate = a 1-O-alkylglycerone 3-phosphate + a long-chain fatty acid + H(+)</text>
        <dbReference type="Rhea" id="RHEA:36171"/>
        <dbReference type="ChEBI" id="CHEBI:15378"/>
        <dbReference type="ChEBI" id="CHEBI:17135"/>
        <dbReference type="ChEBI" id="CHEBI:57534"/>
        <dbReference type="ChEBI" id="CHEBI:57560"/>
        <dbReference type="ChEBI" id="CHEBI:73315"/>
        <dbReference type="EC" id="2.5.1.26"/>
    </reaction>
</comment>
<dbReference type="UniPathway" id="UPA00781"/>
<feature type="domain" description="FAD-binding PCMH-type" evidence="14">
    <location>
        <begin position="143"/>
        <end position="343"/>
    </location>
</feature>
<evidence type="ECO:0000313" key="16">
    <source>
        <dbReference type="Proteomes" id="UP000655588"/>
    </source>
</evidence>
<dbReference type="InterPro" id="IPR004113">
    <property type="entry name" value="FAD-bd_oxidored_4_C"/>
</dbReference>
<dbReference type="Gene3D" id="3.30.43.10">
    <property type="entry name" value="Uridine Diphospho-n-acetylenolpyruvylglucosamine Reductase, domain 2"/>
    <property type="match status" value="1"/>
</dbReference>
<dbReference type="Gene3D" id="3.30.300.330">
    <property type="match status" value="1"/>
</dbReference>
<keyword evidence="8 13" id="KW-0576">Peroxisome</keyword>
<evidence type="ECO:0000256" key="3">
    <source>
        <dbReference type="ARBA" id="ARBA00008000"/>
    </source>
</evidence>
<comment type="subcellular location">
    <subcellularLocation>
        <location evidence="1 13">Peroxisome</location>
    </subcellularLocation>
</comment>
<keyword evidence="16" id="KW-1185">Reference proteome</keyword>
<evidence type="ECO:0000256" key="8">
    <source>
        <dbReference type="ARBA" id="ARBA00023140"/>
    </source>
</evidence>
<comment type="similarity">
    <text evidence="3 13">Belongs to the FAD-binding oxidoreductase/transferase type 4 family.</text>
</comment>
<dbReference type="InterPro" id="IPR036318">
    <property type="entry name" value="FAD-bd_PCMH-like_sf"/>
</dbReference>
<comment type="cofactor">
    <cofactor evidence="11 13">
        <name>FAD</name>
        <dbReference type="ChEBI" id="CHEBI:57692"/>
    </cofactor>
</comment>
<dbReference type="PANTHER" id="PTHR46568:SF1">
    <property type="entry name" value="ALKYLDIHYDROXYACETONEPHOSPHATE SYNTHASE, PEROXISOMAL"/>
    <property type="match status" value="1"/>
</dbReference>
<comment type="pathway">
    <text evidence="2 13">Glycerolipid metabolism; ether lipid biosynthesis.</text>
</comment>
<accession>A0A833S7N0</accession>
<evidence type="ECO:0000256" key="13">
    <source>
        <dbReference type="RuleBase" id="RU363113"/>
    </source>
</evidence>
<feature type="binding site" evidence="10">
    <location>
        <position position="474"/>
    </location>
    <ligand>
        <name>substrate</name>
    </ligand>
</feature>
<evidence type="ECO:0000259" key="14">
    <source>
        <dbReference type="PROSITE" id="PS51387"/>
    </source>
</evidence>
<evidence type="ECO:0000256" key="1">
    <source>
        <dbReference type="ARBA" id="ARBA00004275"/>
    </source>
</evidence>
<feature type="active site" description="Proton donor/acceptor" evidence="9">
    <location>
        <position position="536"/>
    </location>
</feature>
<dbReference type="InterPro" id="IPR016171">
    <property type="entry name" value="Vanillyl_alc_oxidase_C-sub2"/>
</dbReference>
<dbReference type="Gene3D" id="3.30.70.3450">
    <property type="match status" value="1"/>
</dbReference>
<feature type="binding site" evidence="11">
    <location>
        <begin position="327"/>
        <end position="333"/>
    </location>
    <ligand>
        <name>FAD</name>
        <dbReference type="ChEBI" id="CHEBI:57692"/>
    </ligand>
</feature>
<evidence type="ECO:0000256" key="2">
    <source>
        <dbReference type="ARBA" id="ARBA00004670"/>
    </source>
</evidence>
<comment type="caution">
    <text evidence="15">The sequence shown here is derived from an EMBL/GenBank/DDBJ whole genome shotgun (WGS) entry which is preliminary data.</text>
</comment>
<dbReference type="InterPro" id="IPR016169">
    <property type="entry name" value="FAD-bd_PCMH_sub2"/>
</dbReference>
<dbReference type="Gene3D" id="3.30.160.650">
    <property type="match status" value="1"/>
</dbReference>